<evidence type="ECO:0000259" key="6">
    <source>
        <dbReference type="PROSITE" id="PS51649"/>
    </source>
</evidence>
<comment type="caution">
    <text evidence="7">The sequence shown here is derived from an EMBL/GenBank/DDBJ whole genome shotgun (WGS) entry which is preliminary data.</text>
</comment>
<dbReference type="AlphaFoldDB" id="A0AAW1HQ68"/>
<keyword evidence="2" id="KW-0833">Ubl conjugation pathway</keyword>
<dbReference type="EMBL" id="JBDFQZ010000011">
    <property type="protein sequence ID" value="KAK9677954.1"/>
    <property type="molecule type" value="Genomic_DNA"/>
</dbReference>
<organism evidence="7 8">
    <name type="scientific">Saponaria officinalis</name>
    <name type="common">Common soapwort</name>
    <name type="synonym">Lychnis saponaria</name>
    <dbReference type="NCBI Taxonomy" id="3572"/>
    <lineage>
        <taxon>Eukaryota</taxon>
        <taxon>Viridiplantae</taxon>
        <taxon>Streptophyta</taxon>
        <taxon>Embryophyta</taxon>
        <taxon>Tracheophyta</taxon>
        <taxon>Spermatophyta</taxon>
        <taxon>Magnoliopsida</taxon>
        <taxon>eudicotyledons</taxon>
        <taxon>Gunneridae</taxon>
        <taxon>Pentapetalae</taxon>
        <taxon>Caryophyllales</taxon>
        <taxon>Caryophyllaceae</taxon>
        <taxon>Caryophylleae</taxon>
        <taxon>Saponaria</taxon>
    </lineage>
</organism>
<reference evidence="7" key="1">
    <citation type="submission" date="2024-03" db="EMBL/GenBank/DDBJ databases">
        <title>WGS assembly of Saponaria officinalis var. Norfolk2.</title>
        <authorList>
            <person name="Jenkins J."/>
            <person name="Shu S."/>
            <person name="Grimwood J."/>
            <person name="Barry K."/>
            <person name="Goodstein D."/>
            <person name="Schmutz J."/>
            <person name="Leebens-Mack J."/>
            <person name="Osbourn A."/>
        </authorList>
    </citation>
    <scope>NUCLEOTIDE SEQUENCE [LARGE SCALE GENOMIC DNA]</scope>
    <source>
        <strain evidence="7">JIC</strain>
    </source>
</reference>
<evidence type="ECO:0000256" key="2">
    <source>
        <dbReference type="ARBA" id="ARBA00022786"/>
    </source>
</evidence>
<dbReference type="Gene3D" id="3.30.710.10">
    <property type="entry name" value="Potassium Channel Kv1.1, Chain A"/>
    <property type="match status" value="1"/>
</dbReference>
<evidence type="ECO:0000256" key="4">
    <source>
        <dbReference type="SAM" id="MobiDB-lite"/>
    </source>
</evidence>
<comment type="similarity">
    <text evidence="3">Belongs to the NPH3 family.</text>
</comment>
<dbReference type="SMART" id="SM00225">
    <property type="entry name" value="BTB"/>
    <property type="match status" value="1"/>
</dbReference>
<evidence type="ECO:0008006" key="9">
    <source>
        <dbReference type="Google" id="ProtNLM"/>
    </source>
</evidence>
<evidence type="ECO:0000256" key="1">
    <source>
        <dbReference type="ARBA" id="ARBA00004906"/>
    </source>
</evidence>
<evidence type="ECO:0000256" key="3">
    <source>
        <dbReference type="PROSITE-ProRule" id="PRU00982"/>
    </source>
</evidence>
<sequence length="535" mass="59727">MGFCCDLEVDVNGEGLFMVDKEVLSCYSGKLGKLFGKKASTRNLKVIFHDFPGGAEIFELVARFCYNNGAIEISPGKITVLHCAATFMEMSRAVSGTDNLIEQTEKLLEQISSWTMSDLLLVLKQSRDLPVDVNTCRAIQKCLDALVGRLAVTTETSSRPSTSSPDSSGFRMSCDSRSTESMKTSCSRAATWWFDDISVLDQVLVEKVINSMVLRSFDHGIISKFLFHYQKSKFASIPPAEKCRILEMVINSLYSLDRSSIPYRNLMGILRISLNLNISKSCRSRLESLIGTRLDEATLDNLLVPSPLGVNYLYDVNLVLRFVKSFLSGMPPKSLIDRVTRVAHLLDLYLAEVAPDPCLKPSKFIGLATVLPDYSRDSYDDMYHAIDMYLEVHTDLSEEETFKICSALNYEKLSQEACVHLSKNSKFPSRSAVQALLSQQSKLKSLLQDASYPQSCSSSPEFGKNDSPSDQIVLYAGKMNVTSENENLRKHIQGMQWRVTELEKACQKMQVQISKITKSKPSSNSSPRSLPKLCS</sequence>
<dbReference type="InterPro" id="IPR027356">
    <property type="entry name" value="NPH3_dom"/>
</dbReference>
<dbReference type="PROSITE" id="PS50097">
    <property type="entry name" value="BTB"/>
    <property type="match status" value="1"/>
</dbReference>
<gene>
    <name evidence="7" type="ORF">RND81_11G178100</name>
</gene>
<comment type="pathway">
    <text evidence="1">Protein modification; protein ubiquitination.</text>
</comment>
<feature type="domain" description="BTB" evidence="5">
    <location>
        <begin position="5"/>
        <end position="68"/>
    </location>
</feature>
<protein>
    <recommendedName>
        <fullName evidence="9">Phototropic-responsive NPH3 family protein</fullName>
    </recommendedName>
</protein>
<dbReference type="PANTHER" id="PTHR32370">
    <property type="entry name" value="OS12G0117600 PROTEIN"/>
    <property type="match status" value="1"/>
</dbReference>
<name>A0AAW1HQ68_SAPOF</name>
<accession>A0AAW1HQ68</accession>
<dbReference type="PROSITE" id="PS51649">
    <property type="entry name" value="NPH3"/>
    <property type="match status" value="1"/>
</dbReference>
<keyword evidence="8" id="KW-1185">Reference proteome</keyword>
<dbReference type="Proteomes" id="UP001443914">
    <property type="component" value="Unassembled WGS sequence"/>
</dbReference>
<dbReference type="SUPFAM" id="SSF54695">
    <property type="entry name" value="POZ domain"/>
    <property type="match status" value="1"/>
</dbReference>
<proteinExistence type="inferred from homology"/>
<dbReference type="InterPro" id="IPR000210">
    <property type="entry name" value="BTB/POZ_dom"/>
</dbReference>
<feature type="compositionally biased region" description="Low complexity" evidence="4">
    <location>
        <begin position="156"/>
        <end position="168"/>
    </location>
</feature>
<evidence type="ECO:0000313" key="8">
    <source>
        <dbReference type="Proteomes" id="UP001443914"/>
    </source>
</evidence>
<feature type="domain" description="NPH3" evidence="6">
    <location>
        <begin position="191"/>
        <end position="442"/>
    </location>
</feature>
<dbReference type="InterPro" id="IPR043454">
    <property type="entry name" value="NPH3/RPT2-like"/>
</dbReference>
<dbReference type="Pfam" id="PF03000">
    <property type="entry name" value="NPH3"/>
    <property type="match status" value="1"/>
</dbReference>
<dbReference type="InterPro" id="IPR011333">
    <property type="entry name" value="SKP1/BTB/POZ_sf"/>
</dbReference>
<evidence type="ECO:0000259" key="5">
    <source>
        <dbReference type="PROSITE" id="PS50097"/>
    </source>
</evidence>
<feature type="region of interest" description="Disordered" evidence="4">
    <location>
        <begin position="514"/>
        <end position="535"/>
    </location>
</feature>
<feature type="region of interest" description="Disordered" evidence="4">
    <location>
        <begin position="156"/>
        <end position="176"/>
    </location>
</feature>
<evidence type="ECO:0000313" key="7">
    <source>
        <dbReference type="EMBL" id="KAK9677954.1"/>
    </source>
</evidence>